<gene>
    <name evidence="2" type="ORF">BECKFW1821C_GA0114237_103110</name>
</gene>
<evidence type="ECO:0000259" key="1">
    <source>
        <dbReference type="PROSITE" id="PS50075"/>
    </source>
</evidence>
<feature type="domain" description="Carrier" evidence="1">
    <location>
        <begin position="1"/>
        <end position="49"/>
    </location>
</feature>
<organism evidence="2">
    <name type="scientific">Candidatus Kentrum sp. FW</name>
    <dbReference type="NCBI Taxonomy" id="2126338"/>
    <lineage>
        <taxon>Bacteria</taxon>
        <taxon>Pseudomonadati</taxon>
        <taxon>Pseudomonadota</taxon>
        <taxon>Gammaproteobacteria</taxon>
        <taxon>Candidatus Kentrum</taxon>
    </lineage>
</organism>
<dbReference type="InterPro" id="IPR009081">
    <property type="entry name" value="PP-bd_ACP"/>
</dbReference>
<dbReference type="SUPFAM" id="SSF47336">
    <property type="entry name" value="ACP-like"/>
    <property type="match status" value="1"/>
</dbReference>
<accession>A0A450TTQ6</accession>
<dbReference type="AlphaFoldDB" id="A0A450TTQ6"/>
<dbReference type="PROSITE" id="PS50075">
    <property type="entry name" value="CARRIER"/>
    <property type="match status" value="1"/>
</dbReference>
<dbReference type="Gene3D" id="1.10.1200.10">
    <property type="entry name" value="ACP-like"/>
    <property type="match status" value="1"/>
</dbReference>
<evidence type="ECO:0000313" key="2">
    <source>
        <dbReference type="EMBL" id="VFJ72090.1"/>
    </source>
</evidence>
<dbReference type="EMBL" id="CAADFE010000031">
    <property type="protein sequence ID" value="VFJ72090.1"/>
    <property type="molecule type" value="Genomic_DNA"/>
</dbReference>
<dbReference type="InterPro" id="IPR036736">
    <property type="entry name" value="ACP-like_sf"/>
</dbReference>
<reference evidence="2" key="1">
    <citation type="submission" date="2019-02" db="EMBL/GenBank/DDBJ databases">
        <authorList>
            <person name="Gruber-Vodicka R. H."/>
            <person name="Seah K. B. B."/>
        </authorList>
    </citation>
    <scope>NUCLEOTIDE SEQUENCE</scope>
    <source>
        <strain evidence="2">BECK_BZ131</strain>
    </source>
</reference>
<protein>
    <submittedName>
        <fullName evidence="2">Phosphopantetheine attachment site</fullName>
    </submittedName>
</protein>
<proteinExistence type="predicted"/>
<dbReference type="Pfam" id="PF00550">
    <property type="entry name" value="PP-binding"/>
    <property type="match status" value="1"/>
</dbReference>
<name>A0A450TTQ6_9GAMM</name>
<sequence>MFRSVIFENLLATQLISRVRTEFGMEIPIRVLFEYPTIKEMADYISASSLNMKPEDALQEDEEEVRDMSNL</sequence>